<keyword evidence="2" id="KW-1185">Reference proteome</keyword>
<comment type="caution">
    <text evidence="1">The sequence shown here is derived from an EMBL/GenBank/DDBJ whole genome shotgun (WGS) entry which is preliminary data.</text>
</comment>
<name>A0ABQ4LZR5_9BACL</name>
<protein>
    <submittedName>
        <fullName evidence="1">Uncharacterized protein</fullName>
    </submittedName>
</protein>
<gene>
    <name evidence="1" type="ORF">J21TS3_30420</name>
</gene>
<accession>A0ABQ4LZR5</accession>
<organism evidence="1 2">
    <name type="scientific">Paenibacillus cookii</name>
    <dbReference type="NCBI Taxonomy" id="157839"/>
    <lineage>
        <taxon>Bacteria</taxon>
        <taxon>Bacillati</taxon>
        <taxon>Bacillota</taxon>
        <taxon>Bacilli</taxon>
        <taxon>Bacillales</taxon>
        <taxon>Paenibacillaceae</taxon>
        <taxon>Paenibacillus</taxon>
    </lineage>
</organism>
<evidence type="ECO:0000313" key="1">
    <source>
        <dbReference type="EMBL" id="GIO68221.1"/>
    </source>
</evidence>
<proteinExistence type="predicted"/>
<dbReference type="EMBL" id="BORW01000015">
    <property type="protein sequence ID" value="GIO68221.1"/>
    <property type="molecule type" value="Genomic_DNA"/>
</dbReference>
<evidence type="ECO:0000313" key="2">
    <source>
        <dbReference type="Proteomes" id="UP000680638"/>
    </source>
</evidence>
<sequence length="65" mass="7304">MHDNCHLLFVTAYTGGPDSVPVEMEDIGILCNYISEILNKLDAKKPDRSDLFGGRKRLDLTNPKK</sequence>
<reference evidence="1 2" key="1">
    <citation type="submission" date="2021-03" db="EMBL/GenBank/DDBJ databases">
        <title>Antimicrobial resistance genes in bacteria isolated from Japanese honey, and their potential for conferring macrolide and lincosamide resistance in the American foulbrood pathogen Paenibacillus larvae.</title>
        <authorList>
            <person name="Okamoto M."/>
            <person name="Kumagai M."/>
            <person name="Kanamori H."/>
            <person name="Takamatsu D."/>
        </authorList>
    </citation>
    <scope>NUCLEOTIDE SEQUENCE [LARGE SCALE GENOMIC DNA]</scope>
    <source>
        <strain evidence="1 2">J21TS3</strain>
    </source>
</reference>
<dbReference type="Proteomes" id="UP000680638">
    <property type="component" value="Unassembled WGS sequence"/>
</dbReference>